<sequence length="234" mass="24422">MRLVLLAGLVIGSALAAAPAAAASFDCIKASSPDEKAVCADPLLSELDGRLGRAYRVARAGSFADEAKTASRNFLTDRAGCNTDRACLVASYVGLLQFFQNIGAKAAASEEVTAETIAKGNAPRSKELPKTIGACVTTAIASVHPRLGDGGPPKDSDYDFGTGVEYDNGGRGVSYEREAALLRSRPGDPVVMCLVSIPHGCPPGDDRGRFYLVTNQRTGESWTLPDSQHMCGGA</sequence>
<evidence type="ECO:0000256" key="1">
    <source>
        <dbReference type="SAM" id="SignalP"/>
    </source>
</evidence>
<accession>A0A9X1NYR5</accession>
<name>A0A9X1NYR5_9HYPH</name>
<dbReference type="EMBL" id="JAJUWU010000008">
    <property type="protein sequence ID" value="MCE7028245.1"/>
    <property type="molecule type" value="Genomic_DNA"/>
</dbReference>
<feature type="chain" id="PRO_5040717959" description="Mlr0530 protein" evidence="1">
    <location>
        <begin position="23"/>
        <end position="234"/>
    </location>
</feature>
<evidence type="ECO:0000313" key="2">
    <source>
        <dbReference type="EMBL" id="MCE7028245.1"/>
    </source>
</evidence>
<dbReference type="GO" id="GO:0005576">
    <property type="term" value="C:extracellular region"/>
    <property type="evidence" value="ECO:0007669"/>
    <property type="project" value="TreeGrafter"/>
</dbReference>
<evidence type="ECO:0008006" key="4">
    <source>
        <dbReference type="Google" id="ProtNLM"/>
    </source>
</evidence>
<evidence type="ECO:0000313" key="3">
    <source>
        <dbReference type="Proteomes" id="UP001139035"/>
    </source>
</evidence>
<dbReference type="AlphaFoldDB" id="A0A9X1NYR5"/>
<dbReference type="Proteomes" id="UP001139035">
    <property type="component" value="Unassembled WGS sequence"/>
</dbReference>
<proteinExistence type="predicted"/>
<reference evidence="2" key="1">
    <citation type="submission" date="2022-01" db="EMBL/GenBank/DDBJ databases">
        <title>Jiella avicenniae sp. nov., a novel endophytic bacterium isolated from bark of Avicennia marina.</title>
        <authorList>
            <person name="Tuo L."/>
        </authorList>
    </citation>
    <scope>NUCLEOTIDE SEQUENCE</scope>
    <source>
        <strain evidence="2">CBK1P-4</strain>
    </source>
</reference>
<gene>
    <name evidence="2" type="ORF">LZD57_09610</name>
</gene>
<organism evidence="2 3">
    <name type="scientific">Jiella avicenniae</name>
    <dbReference type="NCBI Taxonomy" id="2907202"/>
    <lineage>
        <taxon>Bacteria</taxon>
        <taxon>Pseudomonadati</taxon>
        <taxon>Pseudomonadota</taxon>
        <taxon>Alphaproteobacteria</taxon>
        <taxon>Hyphomicrobiales</taxon>
        <taxon>Aurantimonadaceae</taxon>
        <taxon>Jiella</taxon>
    </lineage>
</organism>
<dbReference type="PANTHER" id="PTHR37549:SF1">
    <property type="entry name" value="LIPOPROTEIN LPRI"/>
    <property type="match status" value="1"/>
</dbReference>
<comment type="caution">
    <text evidence="2">The sequence shown here is derived from an EMBL/GenBank/DDBJ whole genome shotgun (WGS) entry which is preliminary data.</text>
</comment>
<protein>
    <recommendedName>
        <fullName evidence="4">Mlr0530 protein</fullName>
    </recommendedName>
</protein>
<dbReference type="PANTHER" id="PTHR37549">
    <property type="entry name" value="LIPOPROTEIN LPRI"/>
    <property type="match status" value="1"/>
</dbReference>
<keyword evidence="1" id="KW-0732">Signal</keyword>
<feature type="signal peptide" evidence="1">
    <location>
        <begin position="1"/>
        <end position="22"/>
    </location>
</feature>
<keyword evidence="3" id="KW-1185">Reference proteome</keyword>
<dbReference type="RefSeq" id="WP_233719401.1">
    <property type="nucleotide sequence ID" value="NZ_JAJUWU010000008.1"/>
</dbReference>
<dbReference type="InterPro" id="IPR052755">
    <property type="entry name" value="Lysozyme_Inhibitor_LprI"/>
</dbReference>